<name>A0A0F8YGC5_9ZZZZ</name>
<proteinExistence type="predicted"/>
<feature type="non-terminal residue" evidence="1">
    <location>
        <position position="403"/>
    </location>
</feature>
<accession>A0A0F8YGC5</accession>
<comment type="caution">
    <text evidence="1">The sequence shown here is derived from an EMBL/GenBank/DDBJ whole genome shotgun (WGS) entry which is preliminary data.</text>
</comment>
<evidence type="ECO:0000313" key="1">
    <source>
        <dbReference type="EMBL" id="KKK80523.1"/>
    </source>
</evidence>
<dbReference type="EMBL" id="LAZR01053542">
    <property type="protein sequence ID" value="KKK80523.1"/>
    <property type="molecule type" value="Genomic_DNA"/>
</dbReference>
<dbReference type="AlphaFoldDB" id="A0A0F8YGC5"/>
<feature type="non-terminal residue" evidence="1">
    <location>
        <position position="1"/>
    </location>
</feature>
<gene>
    <name evidence="1" type="ORF">LCGC14_2822640</name>
</gene>
<reference evidence="1" key="1">
    <citation type="journal article" date="2015" name="Nature">
        <title>Complex archaea that bridge the gap between prokaryotes and eukaryotes.</title>
        <authorList>
            <person name="Spang A."/>
            <person name="Saw J.H."/>
            <person name="Jorgensen S.L."/>
            <person name="Zaremba-Niedzwiedzka K."/>
            <person name="Martijn J."/>
            <person name="Lind A.E."/>
            <person name="van Eijk R."/>
            <person name="Schleper C."/>
            <person name="Guy L."/>
            <person name="Ettema T.J."/>
        </authorList>
    </citation>
    <scope>NUCLEOTIDE SEQUENCE</scope>
</reference>
<protein>
    <submittedName>
        <fullName evidence="1">Uncharacterized protein</fullName>
    </submittedName>
</protein>
<sequence>VVQSGGSLADTNIYVDAKGVAGGRSDLVPEIVGLILSAGDFIPFSDDAYDLGEITTPRAWKDAYIDGKVYTDTITEFGSGVGVTVEGVTLKDSYISFVEATLPAGTVVYAGRDNDGDLTLNALSGKSVNLAVNGTDVMTVSGSAVNFVQATTGISLSEIENLEGDKTFTMAAKNLTFSFTTPSDGLTLNVTGAFSDHILHIHQYTGNPGAGTELVHLHAEDPDVGFILIEHSGDNATFSATKYQLNRASTSDNDNITITYYFDQDGTVSSQGELEFARITVTALDVSEDSEDAEYKISLMVAGTLTDALTLTGGGNLTLAGQLTVTSSLNANGDINIAQGKSIKLGSTTDGHTFDFEVRDVDGSAYIKILKFTNANDPYISIGRDDTGVSTNTVTDTLWLQAG</sequence>
<organism evidence="1">
    <name type="scientific">marine sediment metagenome</name>
    <dbReference type="NCBI Taxonomy" id="412755"/>
    <lineage>
        <taxon>unclassified sequences</taxon>
        <taxon>metagenomes</taxon>
        <taxon>ecological metagenomes</taxon>
    </lineage>
</organism>